<evidence type="ECO:0000313" key="9">
    <source>
        <dbReference type="Proteomes" id="UP000000305"/>
    </source>
</evidence>
<feature type="transmembrane region" description="Helical" evidence="6">
    <location>
        <begin position="31"/>
        <end position="52"/>
    </location>
</feature>
<dbReference type="SUPFAM" id="SSF51206">
    <property type="entry name" value="cAMP-binding domain-like"/>
    <property type="match status" value="1"/>
</dbReference>
<sequence length="227" mass="26203">SWLPINHVVFQMAHVFLCLSYLAPPTLYGLIYLRLVLAIGSAFLAGWACFIICAFDTFIWNSLFLLINAVHAILLIFSLRTVKFGPQIEEVYQHFFEPLKVSKHQFKKVAKCIKSIRLMARGEYFAVEKEARVETLSLLLSGSMLVIENSRTLHYLHPMQFLDSAEWFEVSSDDCYHQTSIQACEESRILLWHRDQLLSILQKDLFLQSVFRQILGRDVVGKLCQVS</sequence>
<evidence type="ECO:0000259" key="7">
    <source>
        <dbReference type="Pfam" id="PF04831"/>
    </source>
</evidence>
<dbReference type="Gene3D" id="2.60.120.10">
    <property type="entry name" value="Jelly Rolls"/>
    <property type="match status" value="1"/>
</dbReference>
<evidence type="ECO:0000256" key="2">
    <source>
        <dbReference type="ARBA" id="ARBA00007146"/>
    </source>
</evidence>
<organism evidence="8 9">
    <name type="scientific">Daphnia pulex</name>
    <name type="common">Water flea</name>
    <dbReference type="NCBI Taxonomy" id="6669"/>
    <lineage>
        <taxon>Eukaryota</taxon>
        <taxon>Metazoa</taxon>
        <taxon>Ecdysozoa</taxon>
        <taxon>Arthropoda</taxon>
        <taxon>Crustacea</taxon>
        <taxon>Branchiopoda</taxon>
        <taxon>Diplostraca</taxon>
        <taxon>Cladocera</taxon>
        <taxon>Anomopoda</taxon>
        <taxon>Daphniidae</taxon>
        <taxon>Daphnia</taxon>
    </lineage>
</organism>
<dbReference type="GO" id="GO:0042383">
    <property type="term" value="C:sarcolemma"/>
    <property type="evidence" value="ECO:0000318"/>
    <property type="project" value="GO_Central"/>
</dbReference>
<feature type="non-terminal residue" evidence="8">
    <location>
        <position position="1"/>
    </location>
</feature>
<dbReference type="OMA" id="IEEETHI"/>
<dbReference type="AlphaFoldDB" id="E9GDB4"/>
<dbReference type="InterPro" id="IPR055272">
    <property type="entry name" value="POPDC1-3_dom"/>
</dbReference>
<dbReference type="OrthoDB" id="425611at2759"/>
<evidence type="ECO:0000256" key="6">
    <source>
        <dbReference type="SAM" id="Phobius"/>
    </source>
</evidence>
<proteinExistence type="inferred from homology"/>
<keyword evidence="4 6" id="KW-1133">Transmembrane helix</keyword>
<dbReference type="GO" id="GO:0007507">
    <property type="term" value="P:heart development"/>
    <property type="evidence" value="ECO:0000318"/>
    <property type="project" value="GO_Central"/>
</dbReference>
<keyword evidence="9" id="KW-1185">Reference proteome</keyword>
<accession>E9GDB4</accession>
<gene>
    <name evidence="8" type="ORF">DAPPUDRAFT_25937</name>
</gene>
<evidence type="ECO:0000256" key="3">
    <source>
        <dbReference type="ARBA" id="ARBA00022692"/>
    </source>
</evidence>
<comment type="similarity">
    <text evidence="2">Belongs to the popeye family.</text>
</comment>
<dbReference type="GO" id="GO:0030552">
    <property type="term" value="F:cAMP binding"/>
    <property type="evidence" value="ECO:0000318"/>
    <property type="project" value="GO_Central"/>
</dbReference>
<dbReference type="HOGENOM" id="CLU_048494_1_0_1"/>
<dbReference type="FunFam" id="2.60.120.10:FF:000206">
    <property type="entry name" value="Blood vessel epicardial substance"/>
    <property type="match status" value="1"/>
</dbReference>
<dbReference type="GO" id="GO:0051146">
    <property type="term" value="P:striated muscle cell differentiation"/>
    <property type="evidence" value="ECO:0000318"/>
    <property type="project" value="GO_Central"/>
</dbReference>
<protein>
    <recommendedName>
        <fullName evidence="7">POPDC1-3 domain-containing protein</fullName>
    </recommendedName>
</protein>
<dbReference type="InParanoid" id="E9GDB4"/>
<dbReference type="GO" id="GO:0042391">
    <property type="term" value="P:regulation of membrane potential"/>
    <property type="evidence" value="ECO:0000318"/>
    <property type="project" value="GO_Central"/>
</dbReference>
<dbReference type="FunCoup" id="E9GDB4">
    <property type="interactions" value="91"/>
</dbReference>
<dbReference type="PANTHER" id="PTHR12101:SF1">
    <property type="entry name" value="BVES"/>
    <property type="match status" value="1"/>
</dbReference>
<dbReference type="Proteomes" id="UP000000305">
    <property type="component" value="Unassembled WGS sequence"/>
</dbReference>
<evidence type="ECO:0000256" key="5">
    <source>
        <dbReference type="ARBA" id="ARBA00023136"/>
    </source>
</evidence>
<feature type="domain" description="POPDC1-3" evidence="7">
    <location>
        <begin position="6"/>
        <end position="226"/>
    </location>
</feature>
<dbReference type="KEGG" id="dpx:DAPPUDRAFT_25937"/>
<evidence type="ECO:0000256" key="1">
    <source>
        <dbReference type="ARBA" id="ARBA00004141"/>
    </source>
</evidence>
<name>E9GDB4_DAPPU</name>
<dbReference type="PhylomeDB" id="E9GDB4"/>
<dbReference type="eggNOG" id="ENOG502QPUZ">
    <property type="taxonomic scope" value="Eukaryota"/>
</dbReference>
<keyword evidence="5 6" id="KW-0472">Membrane</keyword>
<feature type="transmembrane region" description="Helical" evidence="6">
    <location>
        <begin position="58"/>
        <end position="79"/>
    </location>
</feature>
<dbReference type="Pfam" id="PF04831">
    <property type="entry name" value="POPDC1-3"/>
    <property type="match status" value="1"/>
</dbReference>
<feature type="non-terminal residue" evidence="8">
    <location>
        <position position="227"/>
    </location>
</feature>
<dbReference type="InterPro" id="IPR006916">
    <property type="entry name" value="POPDC1-3"/>
</dbReference>
<comment type="subcellular location">
    <subcellularLocation>
        <location evidence="1">Membrane</location>
        <topology evidence="1">Multi-pass membrane protein</topology>
    </subcellularLocation>
</comment>
<dbReference type="PANTHER" id="PTHR12101">
    <property type="entry name" value="POPEYE DOMAIN CONTAINING PROTEIN"/>
    <property type="match status" value="1"/>
</dbReference>
<evidence type="ECO:0000313" key="8">
    <source>
        <dbReference type="EMBL" id="EFX82709.1"/>
    </source>
</evidence>
<dbReference type="EMBL" id="GL732539">
    <property type="protein sequence ID" value="EFX82709.1"/>
    <property type="molecule type" value="Genomic_DNA"/>
</dbReference>
<dbReference type="GO" id="GO:0007519">
    <property type="term" value="P:skeletal muscle tissue development"/>
    <property type="evidence" value="ECO:0000318"/>
    <property type="project" value="GO_Central"/>
</dbReference>
<keyword evidence="3 6" id="KW-0812">Transmembrane</keyword>
<reference evidence="8 9" key="1">
    <citation type="journal article" date="2011" name="Science">
        <title>The ecoresponsive genome of Daphnia pulex.</title>
        <authorList>
            <person name="Colbourne J.K."/>
            <person name="Pfrender M.E."/>
            <person name="Gilbert D."/>
            <person name="Thomas W.K."/>
            <person name="Tucker A."/>
            <person name="Oakley T.H."/>
            <person name="Tokishita S."/>
            <person name="Aerts A."/>
            <person name="Arnold G.J."/>
            <person name="Basu M.K."/>
            <person name="Bauer D.J."/>
            <person name="Caceres C.E."/>
            <person name="Carmel L."/>
            <person name="Casola C."/>
            <person name="Choi J.H."/>
            <person name="Detter J.C."/>
            <person name="Dong Q."/>
            <person name="Dusheyko S."/>
            <person name="Eads B.D."/>
            <person name="Frohlich T."/>
            <person name="Geiler-Samerotte K.A."/>
            <person name="Gerlach D."/>
            <person name="Hatcher P."/>
            <person name="Jogdeo S."/>
            <person name="Krijgsveld J."/>
            <person name="Kriventseva E.V."/>
            <person name="Kultz D."/>
            <person name="Laforsch C."/>
            <person name="Lindquist E."/>
            <person name="Lopez J."/>
            <person name="Manak J.R."/>
            <person name="Muller J."/>
            <person name="Pangilinan J."/>
            <person name="Patwardhan R.P."/>
            <person name="Pitluck S."/>
            <person name="Pritham E.J."/>
            <person name="Rechtsteiner A."/>
            <person name="Rho M."/>
            <person name="Rogozin I.B."/>
            <person name="Sakarya O."/>
            <person name="Salamov A."/>
            <person name="Schaack S."/>
            <person name="Shapiro H."/>
            <person name="Shiga Y."/>
            <person name="Skalitzky C."/>
            <person name="Smith Z."/>
            <person name="Souvorov A."/>
            <person name="Sung W."/>
            <person name="Tang Z."/>
            <person name="Tsuchiya D."/>
            <person name="Tu H."/>
            <person name="Vos H."/>
            <person name="Wang M."/>
            <person name="Wolf Y.I."/>
            <person name="Yamagata H."/>
            <person name="Yamada T."/>
            <person name="Ye Y."/>
            <person name="Shaw J.R."/>
            <person name="Andrews J."/>
            <person name="Crease T.J."/>
            <person name="Tang H."/>
            <person name="Lucas S.M."/>
            <person name="Robertson H.M."/>
            <person name="Bork P."/>
            <person name="Koonin E.V."/>
            <person name="Zdobnov E.M."/>
            <person name="Grigoriev I.V."/>
            <person name="Lynch M."/>
            <person name="Boore J.L."/>
        </authorList>
    </citation>
    <scope>NUCLEOTIDE SEQUENCE [LARGE SCALE GENOMIC DNA]</scope>
</reference>
<dbReference type="InterPro" id="IPR014710">
    <property type="entry name" value="RmlC-like_jellyroll"/>
</dbReference>
<evidence type="ECO:0000256" key="4">
    <source>
        <dbReference type="ARBA" id="ARBA00022989"/>
    </source>
</evidence>
<dbReference type="InterPro" id="IPR018490">
    <property type="entry name" value="cNMP-bd_dom_sf"/>
</dbReference>